<dbReference type="PANTHER" id="PTHR47863">
    <property type="entry name" value="RING/FYVE/PHD ZINC FINGER SUPERFAMILY PROTEIN"/>
    <property type="match status" value="1"/>
</dbReference>
<dbReference type="PROSITE" id="PS01359">
    <property type="entry name" value="ZF_PHD_1"/>
    <property type="match status" value="1"/>
</dbReference>
<organism evidence="5 6">
    <name type="scientific">Rubroshorea leprosula</name>
    <dbReference type="NCBI Taxonomy" id="152421"/>
    <lineage>
        <taxon>Eukaryota</taxon>
        <taxon>Viridiplantae</taxon>
        <taxon>Streptophyta</taxon>
        <taxon>Embryophyta</taxon>
        <taxon>Tracheophyta</taxon>
        <taxon>Spermatophyta</taxon>
        <taxon>Magnoliopsida</taxon>
        <taxon>eudicotyledons</taxon>
        <taxon>Gunneridae</taxon>
        <taxon>Pentapetalae</taxon>
        <taxon>rosids</taxon>
        <taxon>malvids</taxon>
        <taxon>Malvales</taxon>
        <taxon>Dipterocarpaceae</taxon>
        <taxon>Rubroshorea</taxon>
    </lineage>
</organism>
<keyword evidence="6" id="KW-1185">Reference proteome</keyword>
<evidence type="ECO:0000256" key="4">
    <source>
        <dbReference type="SAM" id="MobiDB-lite"/>
    </source>
</evidence>
<dbReference type="GO" id="GO:0008270">
    <property type="term" value="F:zinc ion binding"/>
    <property type="evidence" value="ECO:0007669"/>
    <property type="project" value="UniProtKB-KW"/>
</dbReference>
<proteinExistence type="predicted"/>
<sequence>MRIKTIAIRRAKRSKKAAPPPSSNSPIHQHLAEATKGYHLDGEHHESSSHTDSGQENDGVDHDAGNGNYNVEDANLDSVGVDSHVKKHHSSGPSKGGVVMDCLGGNFCILCKRGGSQLLHCSENGCPIRLHEVCMETRPTFDEMGHFYCPYCWYRRALLKTEQLRRKVRLAKRDLLNFMGSKLASENGEKQKDSRGKENGQNKSTNAGKRNCCDSENGLHDHVESMKKEKTDKVNSLKAPRYEHFGNIDRKEEDNGYSDHKIMEHQ</sequence>
<dbReference type="AlphaFoldDB" id="A0AAV5LUJ8"/>
<gene>
    <name evidence="5" type="ORF">SLEP1_g48747</name>
</gene>
<feature type="compositionally biased region" description="Basic and acidic residues" evidence="4">
    <location>
        <begin position="187"/>
        <end position="200"/>
    </location>
</feature>
<name>A0AAV5LUJ8_9ROSI</name>
<protein>
    <recommendedName>
        <fullName evidence="7">Zinc finger PHD-type domain-containing protein</fullName>
    </recommendedName>
</protein>
<feature type="region of interest" description="Disordered" evidence="4">
    <location>
        <begin position="1"/>
        <end position="73"/>
    </location>
</feature>
<evidence type="ECO:0000313" key="5">
    <source>
        <dbReference type="EMBL" id="GKV41181.1"/>
    </source>
</evidence>
<keyword evidence="3" id="KW-0862">Zinc</keyword>
<comment type="caution">
    <text evidence="5">The sequence shown here is derived from an EMBL/GenBank/DDBJ whole genome shotgun (WGS) entry which is preliminary data.</text>
</comment>
<dbReference type="Proteomes" id="UP001054252">
    <property type="component" value="Unassembled WGS sequence"/>
</dbReference>
<keyword evidence="1" id="KW-0479">Metal-binding</keyword>
<evidence type="ECO:0000256" key="1">
    <source>
        <dbReference type="ARBA" id="ARBA00022723"/>
    </source>
</evidence>
<feature type="compositionally biased region" description="Basic and acidic residues" evidence="4">
    <location>
        <begin position="30"/>
        <end position="49"/>
    </location>
</feature>
<dbReference type="Gene3D" id="3.30.40.10">
    <property type="entry name" value="Zinc/RING finger domain, C3HC4 (zinc finger)"/>
    <property type="match status" value="1"/>
</dbReference>
<dbReference type="EMBL" id="BPVZ01000148">
    <property type="protein sequence ID" value="GKV41181.1"/>
    <property type="molecule type" value="Genomic_DNA"/>
</dbReference>
<dbReference type="InterPro" id="IPR011011">
    <property type="entry name" value="Znf_FYVE_PHD"/>
</dbReference>
<dbReference type="PANTHER" id="PTHR47863:SF5">
    <property type="entry name" value="HOMEODOMAIN-LIKE PROTEIN WITH RING_FYVE_PHD-TYPE ZINC FINGER DOMAIN-CONTAINING PROTEIN-RELATED"/>
    <property type="match status" value="1"/>
</dbReference>
<dbReference type="InterPro" id="IPR013083">
    <property type="entry name" value="Znf_RING/FYVE/PHD"/>
</dbReference>
<evidence type="ECO:0000256" key="2">
    <source>
        <dbReference type="ARBA" id="ARBA00022771"/>
    </source>
</evidence>
<dbReference type="SUPFAM" id="SSF57903">
    <property type="entry name" value="FYVE/PHD zinc finger"/>
    <property type="match status" value="1"/>
</dbReference>
<evidence type="ECO:0008006" key="7">
    <source>
        <dbReference type="Google" id="ProtNLM"/>
    </source>
</evidence>
<feature type="compositionally biased region" description="Basic residues" evidence="4">
    <location>
        <begin position="1"/>
        <end position="16"/>
    </location>
</feature>
<evidence type="ECO:0000256" key="3">
    <source>
        <dbReference type="ARBA" id="ARBA00022833"/>
    </source>
</evidence>
<feature type="compositionally biased region" description="Basic and acidic residues" evidence="4">
    <location>
        <begin position="211"/>
        <end position="266"/>
    </location>
</feature>
<keyword evidence="2" id="KW-0863">Zinc-finger</keyword>
<reference evidence="5 6" key="1">
    <citation type="journal article" date="2021" name="Commun. Biol.">
        <title>The genome of Shorea leprosula (Dipterocarpaceae) highlights the ecological relevance of drought in aseasonal tropical rainforests.</title>
        <authorList>
            <person name="Ng K.K.S."/>
            <person name="Kobayashi M.J."/>
            <person name="Fawcett J.A."/>
            <person name="Hatakeyama M."/>
            <person name="Paape T."/>
            <person name="Ng C.H."/>
            <person name="Ang C.C."/>
            <person name="Tnah L.H."/>
            <person name="Lee C.T."/>
            <person name="Nishiyama T."/>
            <person name="Sese J."/>
            <person name="O'Brien M.J."/>
            <person name="Copetti D."/>
            <person name="Mohd Noor M.I."/>
            <person name="Ong R.C."/>
            <person name="Putra M."/>
            <person name="Sireger I.Z."/>
            <person name="Indrioko S."/>
            <person name="Kosugi Y."/>
            <person name="Izuno A."/>
            <person name="Isagi Y."/>
            <person name="Lee S.L."/>
            <person name="Shimizu K.K."/>
        </authorList>
    </citation>
    <scope>NUCLEOTIDE SEQUENCE [LARGE SCALE GENOMIC DNA]</scope>
    <source>
        <strain evidence="5">214</strain>
    </source>
</reference>
<feature type="region of interest" description="Disordered" evidence="4">
    <location>
        <begin position="185"/>
        <end position="266"/>
    </location>
</feature>
<dbReference type="InterPro" id="IPR019786">
    <property type="entry name" value="Zinc_finger_PHD-type_CS"/>
</dbReference>
<accession>A0AAV5LUJ8</accession>
<evidence type="ECO:0000313" key="6">
    <source>
        <dbReference type="Proteomes" id="UP001054252"/>
    </source>
</evidence>